<dbReference type="Gene3D" id="2.60.120.260">
    <property type="entry name" value="Galactose-binding domain-like"/>
    <property type="match status" value="1"/>
</dbReference>
<protein>
    <submittedName>
        <fullName evidence="1">Uncharacterized protein</fullName>
    </submittedName>
</protein>
<dbReference type="Gene3D" id="3.40.50.1110">
    <property type="entry name" value="SGNH hydrolase"/>
    <property type="match status" value="1"/>
</dbReference>
<accession>A0A2R6QM98</accession>
<proteinExistence type="predicted"/>
<dbReference type="Proteomes" id="UP000186601">
    <property type="component" value="Unassembled WGS sequence"/>
</dbReference>
<gene>
    <name evidence="1" type="ORF">PHLCEN_2v3328</name>
</gene>
<dbReference type="AlphaFoldDB" id="A0A2R6QM98"/>
<name>A0A2R6QM98_9APHY</name>
<organism evidence="1 2">
    <name type="scientific">Hermanssonia centrifuga</name>
    <dbReference type="NCBI Taxonomy" id="98765"/>
    <lineage>
        <taxon>Eukaryota</taxon>
        <taxon>Fungi</taxon>
        <taxon>Dikarya</taxon>
        <taxon>Basidiomycota</taxon>
        <taxon>Agaricomycotina</taxon>
        <taxon>Agaricomycetes</taxon>
        <taxon>Polyporales</taxon>
        <taxon>Meruliaceae</taxon>
        <taxon>Hermanssonia</taxon>
    </lineage>
</organism>
<dbReference type="EMBL" id="MLYV02000321">
    <property type="protein sequence ID" value="PSS11032.1"/>
    <property type="molecule type" value="Genomic_DNA"/>
</dbReference>
<keyword evidence="2" id="KW-1185">Reference proteome</keyword>
<comment type="caution">
    <text evidence="1">The sequence shown here is derived from an EMBL/GenBank/DDBJ whole genome shotgun (WGS) entry which is preliminary data.</text>
</comment>
<evidence type="ECO:0000313" key="1">
    <source>
        <dbReference type="EMBL" id="PSS11032.1"/>
    </source>
</evidence>
<reference evidence="1 2" key="1">
    <citation type="submission" date="2018-02" db="EMBL/GenBank/DDBJ databases">
        <title>Genome sequence of the basidiomycete white-rot fungus Phlebia centrifuga.</title>
        <authorList>
            <person name="Granchi Z."/>
            <person name="Peng M."/>
            <person name="de Vries R.P."/>
            <person name="Hilden K."/>
            <person name="Makela M.R."/>
            <person name="Grigoriev I."/>
            <person name="Riley R."/>
        </authorList>
    </citation>
    <scope>NUCLEOTIDE SEQUENCE [LARGE SCALE GENOMIC DNA]</scope>
    <source>
        <strain evidence="1 2">FBCC195</strain>
    </source>
</reference>
<sequence>MADSAANGVEISNEDPLIFYHGRWDRAPGTWWASSGLKLNIDGLQSLTLRLGENTTSPSVPVGFSLDYEPFVTVNISTGSNSIPLKDISSTKRNEKSSVLRITSQGWQDNRMNLESIVLNSGAKLLPYTPSKLAFQVIGDSLSAGQYLEQGVLQAWPALTAEFFKSEVNVNAQPGAALTVLSALPASSS</sequence>
<evidence type="ECO:0000313" key="2">
    <source>
        <dbReference type="Proteomes" id="UP000186601"/>
    </source>
</evidence>
<dbReference type="InterPro" id="IPR036514">
    <property type="entry name" value="SGNH_hydro_sf"/>
</dbReference>
<dbReference type="OrthoDB" id="426133at2759"/>